<dbReference type="PROSITE" id="PS50885">
    <property type="entry name" value="HAMP"/>
    <property type="match status" value="1"/>
</dbReference>
<proteinExistence type="inferred from homology"/>
<sequence>MKFLRSIQGKLIIISLALLIIPSLVIGLVSYSKAKKSMDNIGEQVIKNSVESTLQLIELANESVKRGDVPLEVAQERVREALLGPKDSEGKRPINYPGDLGEYGYIYVLDDKGTFIAHPTKEGDNLWDGQDSKGNYFIREVTEKALAGGGFTQYEFELPGQDVLADKIIYSAKDPNWGWIIASGTYMQDFNKGANSLLLVIGITLLGAIIIGTVVVIMVSRHLALPVQKLSKRVREVAKGNLTVEIENLQRSDEIGQLNEGFNEMVDQLKTLITDVEEAIVEIQSTSSNLTSVAEETNAYGDEIVKATNEVSDGAVKQASEAEDTNRTAIDFAQQIEVLHDKNEIMLDASRHMKRSNQEGLLNLNSLKEKSHESSELINNVYAVFNSLIVKVREIEGIVGTITEISDQTNLLALNASIEAARAGEHGKGFAVVAEEVRKLADQTSVATEQVRTTLKGIESETNLVNDEMKKTNVIVHQQNDSVAITESSFKEIELAVEKIITIIGEMTAGVEYLNNSKDNIMQSIESIAMISEKNAAASEEVTASVDEQQRAIQLVSESSSDLTDEISALQESIKRFILR</sequence>
<keyword evidence="6 8" id="KW-0807">Transducer</keyword>
<dbReference type="Proteomes" id="UP000037326">
    <property type="component" value="Unassembled WGS sequence"/>
</dbReference>
<evidence type="ECO:0000256" key="9">
    <source>
        <dbReference type="SAM" id="Phobius"/>
    </source>
</evidence>
<dbReference type="GO" id="GO:0005886">
    <property type="term" value="C:plasma membrane"/>
    <property type="evidence" value="ECO:0007669"/>
    <property type="project" value="UniProtKB-SubCell"/>
</dbReference>
<evidence type="ECO:0000256" key="4">
    <source>
        <dbReference type="ARBA" id="ARBA00022989"/>
    </source>
</evidence>
<dbReference type="SMART" id="SM00304">
    <property type="entry name" value="HAMP"/>
    <property type="match status" value="1"/>
</dbReference>
<comment type="similarity">
    <text evidence="7">Belongs to the methyl-accepting chemotaxis (MCP) protein family.</text>
</comment>
<feature type="transmembrane region" description="Helical" evidence="9">
    <location>
        <begin position="197"/>
        <end position="219"/>
    </location>
</feature>
<comment type="caution">
    <text evidence="12">The sequence shown here is derived from an EMBL/GenBank/DDBJ whole genome shotgun (WGS) entry which is preliminary data.</text>
</comment>
<dbReference type="SMART" id="SM01049">
    <property type="entry name" value="Cache_2"/>
    <property type="match status" value="1"/>
</dbReference>
<dbReference type="PATRIC" id="fig|582475.4.peg.3995"/>
<evidence type="ECO:0000313" key="12">
    <source>
        <dbReference type="EMBL" id="KMY33904.1"/>
    </source>
</evidence>
<keyword evidence="3 9" id="KW-0812">Transmembrane</keyword>
<evidence type="ECO:0000259" key="10">
    <source>
        <dbReference type="PROSITE" id="PS50111"/>
    </source>
</evidence>
<dbReference type="Gene3D" id="1.10.287.950">
    <property type="entry name" value="Methyl-accepting chemotaxis protein"/>
    <property type="match status" value="1"/>
</dbReference>
<feature type="domain" description="HAMP" evidence="11">
    <location>
        <begin position="221"/>
        <end position="274"/>
    </location>
</feature>
<dbReference type="PANTHER" id="PTHR32089">
    <property type="entry name" value="METHYL-ACCEPTING CHEMOTAXIS PROTEIN MCPB"/>
    <property type="match status" value="1"/>
</dbReference>
<dbReference type="OrthoDB" id="9810264at2"/>
<name>A0A0K9FH78_9BACI</name>
<dbReference type="PANTHER" id="PTHR32089:SF112">
    <property type="entry name" value="LYSOZYME-LIKE PROTEIN-RELATED"/>
    <property type="match status" value="1"/>
</dbReference>
<dbReference type="Pfam" id="PF00672">
    <property type="entry name" value="HAMP"/>
    <property type="match status" value="1"/>
</dbReference>
<protein>
    <submittedName>
        <fullName evidence="12">Chemotaxis protein</fullName>
    </submittedName>
</protein>
<evidence type="ECO:0000313" key="13">
    <source>
        <dbReference type="Proteomes" id="UP000037326"/>
    </source>
</evidence>
<organism evidence="12 13">
    <name type="scientific">Lysinibacillus xylanilyticus</name>
    <dbReference type="NCBI Taxonomy" id="582475"/>
    <lineage>
        <taxon>Bacteria</taxon>
        <taxon>Bacillati</taxon>
        <taxon>Bacillota</taxon>
        <taxon>Bacilli</taxon>
        <taxon>Bacillales</taxon>
        <taxon>Bacillaceae</taxon>
        <taxon>Lysinibacillus</taxon>
    </lineage>
</organism>
<dbReference type="AlphaFoldDB" id="A0A0K9FH78"/>
<evidence type="ECO:0000256" key="1">
    <source>
        <dbReference type="ARBA" id="ARBA00004651"/>
    </source>
</evidence>
<dbReference type="InterPro" id="IPR003660">
    <property type="entry name" value="HAMP_dom"/>
</dbReference>
<keyword evidence="2" id="KW-1003">Cell membrane</keyword>
<dbReference type="CDD" id="cd06225">
    <property type="entry name" value="HAMP"/>
    <property type="match status" value="1"/>
</dbReference>
<dbReference type="GeneID" id="96597122"/>
<dbReference type="Gene3D" id="6.10.340.10">
    <property type="match status" value="1"/>
</dbReference>
<keyword evidence="5 9" id="KW-0472">Membrane</keyword>
<evidence type="ECO:0000256" key="8">
    <source>
        <dbReference type="PROSITE-ProRule" id="PRU00284"/>
    </source>
</evidence>
<dbReference type="SMART" id="SM00283">
    <property type="entry name" value="MA"/>
    <property type="match status" value="1"/>
</dbReference>
<dbReference type="PROSITE" id="PS50111">
    <property type="entry name" value="CHEMOTAXIS_TRANSDUC_2"/>
    <property type="match status" value="1"/>
</dbReference>
<feature type="transmembrane region" description="Helical" evidence="9">
    <location>
        <begin position="12"/>
        <end position="31"/>
    </location>
</feature>
<dbReference type="SUPFAM" id="SSF58104">
    <property type="entry name" value="Methyl-accepting chemotaxis protein (MCP) signaling domain"/>
    <property type="match status" value="1"/>
</dbReference>
<dbReference type="EMBL" id="LFXJ01000002">
    <property type="protein sequence ID" value="KMY33904.1"/>
    <property type="molecule type" value="Genomic_DNA"/>
</dbReference>
<evidence type="ECO:0000256" key="2">
    <source>
        <dbReference type="ARBA" id="ARBA00022475"/>
    </source>
</evidence>
<dbReference type="InterPro" id="IPR004089">
    <property type="entry name" value="MCPsignal_dom"/>
</dbReference>
<evidence type="ECO:0000259" key="11">
    <source>
        <dbReference type="PROSITE" id="PS50885"/>
    </source>
</evidence>
<evidence type="ECO:0000256" key="6">
    <source>
        <dbReference type="ARBA" id="ARBA00023224"/>
    </source>
</evidence>
<dbReference type="RefSeq" id="WP_049663266.1">
    <property type="nucleotide sequence ID" value="NZ_JBIVRT010000005.1"/>
</dbReference>
<evidence type="ECO:0000256" key="3">
    <source>
        <dbReference type="ARBA" id="ARBA00022692"/>
    </source>
</evidence>
<dbReference type="GO" id="GO:0007165">
    <property type="term" value="P:signal transduction"/>
    <property type="evidence" value="ECO:0007669"/>
    <property type="project" value="UniProtKB-KW"/>
</dbReference>
<gene>
    <name evidence="12" type="ORF">ACZ11_02165</name>
</gene>
<feature type="domain" description="Methyl-accepting transducer" evidence="10">
    <location>
        <begin position="293"/>
        <end position="550"/>
    </location>
</feature>
<reference evidence="13" key="1">
    <citation type="submission" date="2015-07" db="EMBL/GenBank/DDBJ databases">
        <authorList>
            <consortium name="Consortium for Microbial Forensics and Genomics (microFORGE)"/>
            <person name="Knight B.M."/>
            <person name="Roberts D.P."/>
            <person name="Lin D."/>
            <person name="Hari K."/>
            <person name="Fletcher J."/>
            <person name="Melcher U."/>
            <person name="Blagden T."/>
            <person name="Winegar R.A."/>
        </authorList>
    </citation>
    <scope>NUCLEOTIDE SEQUENCE [LARGE SCALE GENOMIC DNA]</scope>
    <source>
        <strain evidence="13">DSM 23493</strain>
    </source>
</reference>
<evidence type="ECO:0000256" key="7">
    <source>
        <dbReference type="ARBA" id="ARBA00029447"/>
    </source>
</evidence>
<dbReference type="InterPro" id="IPR033480">
    <property type="entry name" value="sCache_2"/>
</dbReference>
<evidence type="ECO:0000256" key="5">
    <source>
        <dbReference type="ARBA" id="ARBA00023136"/>
    </source>
</evidence>
<accession>A0A0K9FH78</accession>
<dbReference type="CDD" id="cd12912">
    <property type="entry name" value="PDC2_MCP_like"/>
    <property type="match status" value="1"/>
</dbReference>
<keyword evidence="4 9" id="KW-1133">Transmembrane helix</keyword>
<dbReference type="Pfam" id="PF00015">
    <property type="entry name" value="MCPsignal"/>
    <property type="match status" value="1"/>
</dbReference>
<comment type="subcellular location">
    <subcellularLocation>
        <location evidence="1">Cell membrane</location>
        <topology evidence="1">Multi-pass membrane protein</topology>
    </subcellularLocation>
</comment>
<dbReference type="Pfam" id="PF17200">
    <property type="entry name" value="sCache_2"/>
    <property type="match status" value="1"/>
</dbReference>
<dbReference type="Gene3D" id="3.30.450.20">
    <property type="entry name" value="PAS domain"/>
    <property type="match status" value="1"/>
</dbReference>